<organism evidence="1 2">
    <name type="scientific">Trichoderma harzianum</name>
    <name type="common">Hypocrea lixii</name>
    <dbReference type="NCBI Taxonomy" id="5544"/>
    <lineage>
        <taxon>Eukaryota</taxon>
        <taxon>Fungi</taxon>
        <taxon>Dikarya</taxon>
        <taxon>Ascomycota</taxon>
        <taxon>Pezizomycotina</taxon>
        <taxon>Sordariomycetes</taxon>
        <taxon>Hypocreomycetidae</taxon>
        <taxon>Hypocreales</taxon>
        <taxon>Hypocreaceae</taxon>
        <taxon>Trichoderma</taxon>
    </lineage>
</organism>
<name>A0A0F9ZS40_TRIHA</name>
<dbReference type="OrthoDB" id="9971601at2759"/>
<dbReference type="EMBL" id="JOKZ01000125">
    <property type="protein sequence ID" value="KKP03077.1"/>
    <property type="molecule type" value="Genomic_DNA"/>
</dbReference>
<evidence type="ECO:0000313" key="1">
    <source>
        <dbReference type="EMBL" id="KKP03077.1"/>
    </source>
</evidence>
<dbReference type="AlphaFoldDB" id="A0A0F9ZS40"/>
<accession>A0A0F9ZS40</accession>
<gene>
    <name evidence="1" type="ORF">THAR02_04846</name>
</gene>
<sequence length="352" mass="39379">MEATRKYKLQAHMSSETSELRPIATFLNGDNSWLFSFPRPLNDRAASGKVYYHIVYEPWLNGSTNDMSKWLTDILQPGHAAIDSPAAVDDAITEIENSAVAHLARVDKISTPNNLSEDALKVDAILLMFYLPDHVHQPTLHQFDRRIPVFATADAMAIVKKMKHFETLELIPSLSPTAKTWREPRVQPAAGWPSWLMLWFLSGHRAVNPAWALVWTHTGNDGEEVSESIVTSIHGSRVEEKHLDAFLDSEPPTEKLALMHGLKESALIGVQIAFGAKSGLALYRRIQPKFWLANHDAIFTYNGLLYKSVQLNDVGRTVDWALEQEQKVGGVCSSVKKPNFIKVANGECFVLV</sequence>
<reference evidence="2" key="1">
    <citation type="journal article" date="2015" name="Genome Announc.">
        <title>Draft whole-genome sequence of the biocontrol agent Trichoderma harzianum T6776.</title>
        <authorList>
            <person name="Baroncelli R."/>
            <person name="Piaggeschi G."/>
            <person name="Fiorini L."/>
            <person name="Bertolini E."/>
            <person name="Zapparata A."/>
            <person name="Pe M.E."/>
            <person name="Sarrocco S."/>
            <person name="Vannacci G."/>
        </authorList>
    </citation>
    <scope>NUCLEOTIDE SEQUENCE [LARGE SCALE GENOMIC DNA]</scope>
    <source>
        <strain evidence="2">T6776</strain>
    </source>
</reference>
<dbReference type="PANTHER" id="PTHR36142">
    <property type="entry name" value="METALLO-HYDROLASE/OXIDOREDUCTASE SUPERFAMILY PROTEIN"/>
    <property type="match status" value="1"/>
</dbReference>
<proteinExistence type="predicted"/>
<protein>
    <submittedName>
        <fullName evidence="1">Uncharacterized protein</fullName>
    </submittedName>
</protein>
<dbReference type="Proteomes" id="UP000034112">
    <property type="component" value="Unassembled WGS sequence"/>
</dbReference>
<comment type="caution">
    <text evidence="1">The sequence shown here is derived from an EMBL/GenBank/DDBJ whole genome shotgun (WGS) entry which is preliminary data.</text>
</comment>
<dbReference type="OMA" id="YSDHLHP"/>
<dbReference type="PANTHER" id="PTHR36142:SF2">
    <property type="entry name" value="METALLO-HYDROLASE_OXIDOREDUCTASE SUPERFAMILY PROTEIN"/>
    <property type="match status" value="1"/>
</dbReference>
<evidence type="ECO:0000313" key="2">
    <source>
        <dbReference type="Proteomes" id="UP000034112"/>
    </source>
</evidence>